<proteinExistence type="predicted"/>
<name>A0A9W7XFC0_9FUNG</name>
<organism evidence="3 4">
    <name type="scientific">Coemansia asiatica</name>
    <dbReference type="NCBI Taxonomy" id="1052880"/>
    <lineage>
        <taxon>Eukaryota</taxon>
        <taxon>Fungi</taxon>
        <taxon>Fungi incertae sedis</taxon>
        <taxon>Zoopagomycota</taxon>
        <taxon>Kickxellomycotina</taxon>
        <taxon>Kickxellomycetes</taxon>
        <taxon>Kickxellales</taxon>
        <taxon>Kickxellaceae</taxon>
        <taxon>Coemansia</taxon>
    </lineage>
</organism>
<evidence type="ECO:0000313" key="3">
    <source>
        <dbReference type="EMBL" id="KAJ1643288.1"/>
    </source>
</evidence>
<dbReference type="AlphaFoldDB" id="A0A9W7XFC0"/>
<protein>
    <recommendedName>
        <fullName evidence="2">Ribosomal protein mS38 C-terminal domain-containing protein</fullName>
    </recommendedName>
</protein>
<feature type="domain" description="Ribosomal protein mS38 C-terminal" evidence="2">
    <location>
        <begin position="262"/>
        <end position="295"/>
    </location>
</feature>
<comment type="caution">
    <text evidence="3">The sequence shown here is derived from an EMBL/GenBank/DDBJ whole genome shotgun (WGS) entry which is preliminary data.</text>
</comment>
<dbReference type="EMBL" id="JANBOH010000272">
    <property type="protein sequence ID" value="KAJ1643288.1"/>
    <property type="molecule type" value="Genomic_DNA"/>
</dbReference>
<accession>A0A9W7XFC0</accession>
<evidence type="ECO:0000313" key="4">
    <source>
        <dbReference type="Proteomes" id="UP001145021"/>
    </source>
</evidence>
<evidence type="ECO:0000256" key="1">
    <source>
        <dbReference type="SAM" id="MobiDB-lite"/>
    </source>
</evidence>
<dbReference type="CDD" id="cd23699">
    <property type="entry name" value="At5g63150_CTD"/>
    <property type="match status" value="1"/>
</dbReference>
<dbReference type="Pfam" id="PF08213">
    <property type="entry name" value="COX24_C"/>
    <property type="match status" value="1"/>
</dbReference>
<gene>
    <name evidence="3" type="ORF">LPJ64_004925</name>
</gene>
<dbReference type="Proteomes" id="UP001145021">
    <property type="component" value="Unassembled WGS sequence"/>
</dbReference>
<evidence type="ECO:0000259" key="2">
    <source>
        <dbReference type="SMART" id="SM01155"/>
    </source>
</evidence>
<dbReference type="SMART" id="SM01155">
    <property type="entry name" value="DUF1713"/>
    <property type="match status" value="1"/>
</dbReference>
<feature type="region of interest" description="Disordered" evidence="1">
    <location>
        <begin position="60"/>
        <end position="81"/>
    </location>
</feature>
<reference evidence="3" key="1">
    <citation type="submission" date="2022-07" db="EMBL/GenBank/DDBJ databases">
        <title>Phylogenomic reconstructions and comparative analyses of Kickxellomycotina fungi.</title>
        <authorList>
            <person name="Reynolds N.K."/>
            <person name="Stajich J.E."/>
            <person name="Barry K."/>
            <person name="Grigoriev I.V."/>
            <person name="Crous P."/>
            <person name="Smith M.E."/>
        </authorList>
    </citation>
    <scope>NUCLEOTIDE SEQUENCE</scope>
    <source>
        <strain evidence="3">NBRC 105413</strain>
    </source>
</reference>
<sequence length="295" mass="33017">MYSKKVVASTVGRVLGRPFLASSKRGLSTATEGTISNSTTGSANPSVGGQISVRCYSMSGKRTPVTPAEKEQQEQGQGSKTVNVARGKVPKFTMARTEFMVADFFAQNRQVVGISSEKIDEQMRPSFKTLSELALYQGHLMDEDVPRAKLQQVYAAPASVYMRVTPDAFIPEAMRLGPLAEPLLGRDSFGEGIGSLQMFGSDVEMREFVEEFFDAVLDNAKQAPVSGMWSIRRDRRARGERWMTHEMVDPFDEISGQPVGYQMTSVRRKRKTKMNKHKHRKLRRSTRALRKRLGK</sequence>
<feature type="region of interest" description="Disordered" evidence="1">
    <location>
        <begin position="266"/>
        <end position="295"/>
    </location>
</feature>
<feature type="region of interest" description="Disordered" evidence="1">
    <location>
        <begin position="26"/>
        <end position="46"/>
    </location>
</feature>
<keyword evidence="4" id="KW-1185">Reference proteome</keyword>
<dbReference type="InterPro" id="IPR013177">
    <property type="entry name" value="Ribosomal_mS38_C"/>
</dbReference>